<dbReference type="AlphaFoldDB" id="A0A7Y3R7W5"/>
<dbReference type="EMBL" id="JABEVX010000002">
    <property type="protein sequence ID" value="NNT71502.1"/>
    <property type="molecule type" value="Genomic_DNA"/>
</dbReference>
<evidence type="ECO:0000313" key="1">
    <source>
        <dbReference type="EMBL" id="NNT71502.1"/>
    </source>
</evidence>
<gene>
    <name evidence="1" type="ORF">HKT18_04650</name>
</gene>
<name>A0A7Y3R7W5_9FLAO</name>
<dbReference type="RefSeq" id="WP_171221714.1">
    <property type="nucleotide sequence ID" value="NZ_CP121446.1"/>
</dbReference>
<organism evidence="1 2">
    <name type="scientific">Flavobacterium rivulicola</name>
    <dbReference type="NCBI Taxonomy" id="2732161"/>
    <lineage>
        <taxon>Bacteria</taxon>
        <taxon>Pseudomonadati</taxon>
        <taxon>Bacteroidota</taxon>
        <taxon>Flavobacteriia</taxon>
        <taxon>Flavobacteriales</taxon>
        <taxon>Flavobacteriaceae</taxon>
        <taxon>Flavobacterium</taxon>
    </lineage>
</organism>
<comment type="caution">
    <text evidence="1">The sequence shown here is derived from an EMBL/GenBank/DDBJ whole genome shotgun (WGS) entry which is preliminary data.</text>
</comment>
<sequence length="160" mass="17796">MKTLSITIAFVAVMVGVSCSDSETGTITTVQKNVQDDQRHSSVPTTNLSLSDLRAYYDETVFRVNLIRLSRLSSAAAFDSGMPICKIFTVAELSEPQLFHLVLDNNNNGAPFVYCLVHLIKFENDAPPRQFYSMSSIDDAIDSGEITVENTERLYKCVFL</sequence>
<proteinExistence type="predicted"/>
<dbReference type="PROSITE" id="PS51257">
    <property type="entry name" value="PROKAR_LIPOPROTEIN"/>
    <property type="match status" value="1"/>
</dbReference>
<evidence type="ECO:0000313" key="2">
    <source>
        <dbReference type="Proteomes" id="UP000536509"/>
    </source>
</evidence>
<protein>
    <submittedName>
        <fullName evidence="1">Uncharacterized protein</fullName>
    </submittedName>
</protein>
<accession>A0A7Y3R7W5</accession>
<reference evidence="1 2" key="1">
    <citation type="submission" date="2020-05" db="EMBL/GenBank/DDBJ databases">
        <title>Draft genome of Flavobacterium sp. IMCC34852.</title>
        <authorList>
            <person name="Song J."/>
            <person name="Cho J.-C."/>
        </authorList>
    </citation>
    <scope>NUCLEOTIDE SEQUENCE [LARGE SCALE GENOMIC DNA]</scope>
    <source>
        <strain evidence="1 2">IMCC34852</strain>
    </source>
</reference>
<dbReference type="Proteomes" id="UP000536509">
    <property type="component" value="Unassembled WGS sequence"/>
</dbReference>
<keyword evidence="2" id="KW-1185">Reference proteome</keyword>